<evidence type="ECO:0000313" key="3">
    <source>
        <dbReference type="EMBL" id="CDG38182.1"/>
    </source>
</evidence>
<dbReference type="EC" id="2.4.1.-" evidence="3"/>
<dbReference type="InterPro" id="IPR002201">
    <property type="entry name" value="Glyco_trans_9"/>
</dbReference>
<dbReference type="GO" id="GO:0008713">
    <property type="term" value="F:ADP-heptose-lipopolysaccharide heptosyltransferase activity"/>
    <property type="evidence" value="ECO:0007669"/>
    <property type="project" value="TreeGrafter"/>
</dbReference>
<proteinExistence type="predicted"/>
<reference evidence="3 4" key="1">
    <citation type="journal article" date="2014" name="Genome Biol. Evol.">
        <title>Acetic acid bacteria genomes reveal functional traits for adaptation to life in insect guts.</title>
        <authorList>
            <person name="Chouaia B."/>
            <person name="Gaiarsa S."/>
            <person name="Crotti E."/>
            <person name="Comandatore F."/>
            <person name="Degli Esposti M."/>
            <person name="Ricci I."/>
            <person name="Alma A."/>
            <person name="Favia G."/>
            <person name="Bandi C."/>
            <person name="Daffonchio D."/>
        </authorList>
    </citation>
    <scope>NUCLEOTIDE SEQUENCE [LARGE SCALE GENOMIC DNA]</scope>
    <source>
        <strain evidence="3 4">SF2.1</strain>
    </source>
</reference>
<dbReference type="PANTHER" id="PTHR30160">
    <property type="entry name" value="TETRAACYLDISACCHARIDE 4'-KINASE-RELATED"/>
    <property type="match status" value="1"/>
</dbReference>
<dbReference type="Pfam" id="PF01075">
    <property type="entry name" value="Glyco_transf_9"/>
    <property type="match status" value="1"/>
</dbReference>
<accession>A0A060QHF6</accession>
<reference evidence="3 4" key="2">
    <citation type="journal article" date="2014" name="PLoS ONE">
        <title>Evolution of mitochondria reconstructed from the energy metabolism of living bacteria.</title>
        <authorList>
            <person name="Degli Esposti M."/>
            <person name="Chouaia B."/>
            <person name="Comandatore F."/>
            <person name="Crotti E."/>
            <person name="Sassera D."/>
            <person name="Lievens P.M."/>
            <person name="Daffonchio D."/>
            <person name="Bandi C."/>
        </authorList>
    </citation>
    <scope>NUCLEOTIDE SEQUENCE [LARGE SCALE GENOMIC DNA]</scope>
    <source>
        <strain evidence="3 4">SF2.1</strain>
    </source>
</reference>
<dbReference type="AlphaFoldDB" id="A0A060QHF6"/>
<evidence type="ECO:0000256" key="1">
    <source>
        <dbReference type="ARBA" id="ARBA00022676"/>
    </source>
</evidence>
<dbReference type="GO" id="GO:0005829">
    <property type="term" value="C:cytosol"/>
    <property type="evidence" value="ECO:0007669"/>
    <property type="project" value="TreeGrafter"/>
</dbReference>
<dbReference type="eggNOG" id="COG0859">
    <property type="taxonomic scope" value="Bacteria"/>
</dbReference>
<evidence type="ECO:0000256" key="2">
    <source>
        <dbReference type="ARBA" id="ARBA00022679"/>
    </source>
</evidence>
<dbReference type="CDD" id="cd03789">
    <property type="entry name" value="GT9_LPS_heptosyltransferase"/>
    <property type="match status" value="1"/>
</dbReference>
<dbReference type="SUPFAM" id="SSF53756">
    <property type="entry name" value="UDP-Glycosyltransferase/glycogen phosphorylase"/>
    <property type="match status" value="1"/>
</dbReference>
<organism evidence="3 4">
    <name type="scientific">Asaia bogorensis</name>
    <dbReference type="NCBI Taxonomy" id="91915"/>
    <lineage>
        <taxon>Bacteria</taxon>
        <taxon>Pseudomonadati</taxon>
        <taxon>Pseudomonadota</taxon>
        <taxon>Alphaproteobacteria</taxon>
        <taxon>Acetobacterales</taxon>
        <taxon>Acetobacteraceae</taxon>
        <taxon>Asaia</taxon>
    </lineage>
</organism>
<dbReference type="Gene3D" id="3.40.50.2000">
    <property type="entry name" value="Glycogen Phosphorylase B"/>
    <property type="match status" value="2"/>
</dbReference>
<comment type="caution">
    <text evidence="3">The sequence shown here is derived from an EMBL/GenBank/DDBJ whole genome shotgun (WGS) entry which is preliminary data.</text>
</comment>
<dbReference type="Proteomes" id="UP000027583">
    <property type="component" value="Unassembled WGS sequence"/>
</dbReference>
<gene>
    <name evidence="3" type="ORF">ASAP_0137</name>
</gene>
<protein>
    <submittedName>
        <fullName evidence="3">ADP-heptose--lipooligosaccharide heptosyltransferase II</fullName>
        <ecNumber evidence="3">2.4.1.-</ecNumber>
    </submittedName>
</protein>
<keyword evidence="1 3" id="KW-0328">Glycosyltransferase</keyword>
<evidence type="ECO:0000313" key="4">
    <source>
        <dbReference type="Proteomes" id="UP000027583"/>
    </source>
</evidence>
<sequence length="313" mass="33434">MKRILFITANRLGDAVISSGVLAELRRLHPDARITVACGPVAASYFEPCPSVDRVIVVSKKRYDLHWLGLWWGCVGTFWTRIVDLRGSGVSLFLPTLHRRILRGGRRPGARIGHLAALFRGTKTLMPEIWCRPEQVDLAAEILPATRHYCALAPTANWEGKIWPAPHFIEVGRAMQARGLTPVIFYGPGEAEKALARPVIEALAASGLEEGRGAIDLGGEGSLGLVGALLRRCALFVGNDSGLMHLAAAAGTPTLGLFGPSRASEYAPTGRKAHFVAAPGPEGKAPIAGLTVATVLTEIETLLAEEEEAHHGG</sequence>
<keyword evidence="2 3" id="KW-0808">Transferase</keyword>
<name>A0A060QHF6_9PROT</name>
<dbReference type="PANTHER" id="PTHR30160:SF7">
    <property type="entry name" value="ADP-HEPTOSE--LPS HEPTOSYLTRANSFERASE 2"/>
    <property type="match status" value="1"/>
</dbReference>
<dbReference type="InterPro" id="IPR051199">
    <property type="entry name" value="LPS_LOS_Heptosyltrfase"/>
</dbReference>
<dbReference type="RefSeq" id="WP_031240519.1">
    <property type="nucleotide sequence ID" value="NZ_CBLX010000003.1"/>
</dbReference>
<dbReference type="EMBL" id="CBLX010000003">
    <property type="protein sequence ID" value="CDG38182.1"/>
    <property type="molecule type" value="Genomic_DNA"/>
</dbReference>
<dbReference type="GO" id="GO:0009244">
    <property type="term" value="P:lipopolysaccharide core region biosynthetic process"/>
    <property type="evidence" value="ECO:0007669"/>
    <property type="project" value="TreeGrafter"/>
</dbReference>